<dbReference type="Gene3D" id="3.40.50.1360">
    <property type="match status" value="1"/>
</dbReference>
<dbReference type="RefSeq" id="WP_016426261.1">
    <property type="nucleotide sequence ID" value="NZ_CABKRV010000002.1"/>
</dbReference>
<accession>A0A7Z7QNH0</accession>
<comment type="catalytic activity">
    <reaction evidence="1 3">
        <text>aldehydo-D-ribose 5-phosphate = D-ribulose 5-phosphate</text>
        <dbReference type="Rhea" id="RHEA:14657"/>
        <dbReference type="ChEBI" id="CHEBI:58121"/>
        <dbReference type="ChEBI" id="CHEBI:58273"/>
        <dbReference type="EC" id="5.3.1.6"/>
    </reaction>
</comment>
<dbReference type="HAMAP" id="MF_00170">
    <property type="entry name" value="Rib_5P_isom_A"/>
    <property type="match status" value="1"/>
</dbReference>
<dbReference type="Gene3D" id="3.30.70.260">
    <property type="match status" value="1"/>
</dbReference>
<evidence type="ECO:0000256" key="2">
    <source>
        <dbReference type="ARBA" id="ARBA00023235"/>
    </source>
</evidence>
<dbReference type="Pfam" id="PF06026">
    <property type="entry name" value="Rib_5-P_isom_A"/>
    <property type="match status" value="1"/>
</dbReference>
<dbReference type="NCBIfam" id="NF001924">
    <property type="entry name" value="PRK00702.1"/>
    <property type="match status" value="1"/>
</dbReference>
<evidence type="ECO:0000313" key="7">
    <source>
        <dbReference type="Proteomes" id="UP000264146"/>
    </source>
</evidence>
<dbReference type="GO" id="GO:0004751">
    <property type="term" value="F:ribose-5-phosphate isomerase activity"/>
    <property type="evidence" value="ECO:0007669"/>
    <property type="project" value="UniProtKB-UniRule"/>
</dbReference>
<dbReference type="GO" id="GO:0009052">
    <property type="term" value="P:pentose-phosphate shunt, non-oxidative branch"/>
    <property type="evidence" value="ECO:0007669"/>
    <property type="project" value="UniProtKB-UniRule"/>
</dbReference>
<evidence type="ECO:0000313" key="6">
    <source>
        <dbReference type="EMBL" id="SUM87267.1"/>
    </source>
</evidence>
<dbReference type="PANTHER" id="PTHR11934">
    <property type="entry name" value="RIBOSE-5-PHOSPHATE ISOMERASE"/>
    <property type="match status" value="1"/>
</dbReference>
<comment type="subunit">
    <text evidence="3">Homodimer.</text>
</comment>
<dbReference type="NCBIfam" id="NF010585">
    <property type="entry name" value="PRK13978.1"/>
    <property type="match status" value="1"/>
</dbReference>
<feature type="binding site" evidence="3">
    <location>
        <begin position="28"/>
        <end position="31"/>
    </location>
    <ligand>
        <name>substrate</name>
    </ligand>
</feature>
<dbReference type="FunFam" id="3.40.50.1360:FF:000001">
    <property type="entry name" value="Ribose-5-phosphate isomerase A"/>
    <property type="match status" value="1"/>
</dbReference>
<dbReference type="GO" id="GO:0006014">
    <property type="term" value="P:D-ribose metabolic process"/>
    <property type="evidence" value="ECO:0007669"/>
    <property type="project" value="TreeGrafter"/>
</dbReference>
<dbReference type="GO" id="GO:0005829">
    <property type="term" value="C:cytosol"/>
    <property type="evidence" value="ECO:0007669"/>
    <property type="project" value="TreeGrafter"/>
</dbReference>
<comment type="similarity">
    <text evidence="3">Belongs to the ribose 5-phosphate isomerase family.</text>
</comment>
<dbReference type="EC" id="5.3.1.6" evidence="3"/>
<dbReference type="SUPFAM" id="SSF100950">
    <property type="entry name" value="NagB/RpiA/CoA transferase-like"/>
    <property type="match status" value="1"/>
</dbReference>
<dbReference type="NCBIfam" id="TIGR00021">
    <property type="entry name" value="rpiA"/>
    <property type="match status" value="1"/>
</dbReference>
<dbReference type="EMBL" id="LR962863">
    <property type="protein sequence ID" value="CAD7358974.1"/>
    <property type="molecule type" value="Genomic_DNA"/>
</dbReference>
<evidence type="ECO:0000313" key="8">
    <source>
        <dbReference type="Proteomes" id="UP000572988"/>
    </source>
</evidence>
<keyword evidence="8" id="KW-1185">Reference proteome</keyword>
<dbReference type="InterPro" id="IPR004788">
    <property type="entry name" value="Ribose5P_isomerase_type_A"/>
</dbReference>
<dbReference type="CDD" id="cd01398">
    <property type="entry name" value="RPI_A"/>
    <property type="match status" value="1"/>
</dbReference>
<organism evidence="6">
    <name type="scientific">Staphylococcus schleiferi</name>
    <dbReference type="NCBI Taxonomy" id="1295"/>
    <lineage>
        <taxon>Bacteria</taxon>
        <taxon>Bacillati</taxon>
        <taxon>Bacillota</taxon>
        <taxon>Bacilli</taxon>
        <taxon>Bacillales</taxon>
        <taxon>Staphylococcaceae</taxon>
        <taxon>Staphylococcus</taxon>
    </lineage>
</organism>
<dbReference type="PANTHER" id="PTHR11934:SF0">
    <property type="entry name" value="RIBOSE-5-PHOSPHATE ISOMERASE"/>
    <property type="match status" value="1"/>
</dbReference>
<dbReference type="UniPathway" id="UPA00115">
    <property type="reaction ID" value="UER00412"/>
</dbReference>
<comment type="pathway">
    <text evidence="3">Carbohydrate degradation; pentose phosphate pathway; D-ribose 5-phosphate from D-ribulose 5-phosphate (non-oxidative stage): step 1/1.</text>
</comment>
<proteinExistence type="inferred from homology"/>
<evidence type="ECO:0000256" key="1">
    <source>
        <dbReference type="ARBA" id="ARBA00001713"/>
    </source>
</evidence>
<feature type="binding site" evidence="3">
    <location>
        <begin position="97"/>
        <end position="100"/>
    </location>
    <ligand>
        <name>substrate</name>
    </ligand>
</feature>
<name>A0A7Z7QNH0_STASC</name>
<feature type="active site" description="Proton acceptor" evidence="3">
    <location>
        <position position="106"/>
    </location>
</feature>
<evidence type="ECO:0000256" key="3">
    <source>
        <dbReference type="HAMAP-Rule" id="MF_00170"/>
    </source>
</evidence>
<sequence>MGIKQLKQMTLDEATSRIEDGMTVGIGTGSTIELLVPKIAQLIHEKGYQIKGVCTSERTALQAKSLDIPIVDVNDVTHIDIAIDGADEIDPNLNLIKGGGGALFREKVIDTFAERFIVIADQTKLVDYLGQTFKLPVEVDAFNWRQLIRTIEQAFDVKVIRRMIGDIPFITDNGNYILDCTLNQSIDPYVFHEYLIHLVGILETGYFLDTVEEAIVGTDEGLKVIHHSEQIKK</sequence>
<evidence type="ECO:0000313" key="4">
    <source>
        <dbReference type="EMBL" id="CAD7358974.1"/>
    </source>
</evidence>
<protein>
    <recommendedName>
        <fullName evidence="3">Ribose-5-phosphate isomerase A</fullName>
        <ecNumber evidence="3">5.3.1.6</ecNumber>
    </recommendedName>
    <alternativeName>
        <fullName evidence="3">Phosphoriboisomerase A</fullName>
        <shortName evidence="3">PRI</shortName>
    </alternativeName>
</protein>
<gene>
    <name evidence="3 6" type="primary">rpiA</name>
    <name evidence="5" type="ORF">C1O36_09625</name>
    <name evidence="6" type="ORF">NCTC12218_00560</name>
</gene>
<dbReference type="InterPro" id="IPR037171">
    <property type="entry name" value="NagB/RpiA_transferase-like"/>
</dbReference>
<dbReference type="AlphaFoldDB" id="A0A7Z7QNH0"/>
<dbReference type="SUPFAM" id="SSF75445">
    <property type="entry name" value="D-ribose-5-phosphate isomerase (RpiA), lid domain"/>
    <property type="match status" value="1"/>
</dbReference>
<dbReference type="EMBL" id="UHEF01000001">
    <property type="protein sequence ID" value="SUM87267.1"/>
    <property type="molecule type" value="Genomic_DNA"/>
</dbReference>
<comment type="function">
    <text evidence="3">Catalyzes the reversible conversion of ribose-5-phosphate to ribulose 5-phosphate.</text>
</comment>
<reference evidence="6" key="2">
    <citation type="submission" date="2018-06" db="EMBL/GenBank/DDBJ databases">
        <authorList>
            <consortium name="Pathogen Informatics"/>
            <person name="Doyle S."/>
        </authorList>
    </citation>
    <scope>NUCLEOTIDE SEQUENCE [LARGE SCALE GENOMIC DNA]</scope>
    <source>
        <strain evidence="6">NCTC12218</strain>
    </source>
</reference>
<evidence type="ECO:0000313" key="5">
    <source>
        <dbReference type="EMBL" id="NHA34730.1"/>
    </source>
</evidence>
<dbReference type="EMBL" id="POVK01000034">
    <property type="protein sequence ID" value="NHA34730.1"/>
    <property type="molecule type" value="Genomic_DNA"/>
</dbReference>
<keyword evidence="2 3" id="KW-0413">Isomerase</keyword>
<dbReference type="InterPro" id="IPR020672">
    <property type="entry name" value="Ribose5P_isomerase_typA_subgr"/>
</dbReference>
<dbReference type="Proteomes" id="UP000264146">
    <property type="component" value="Chromosome"/>
</dbReference>
<reference evidence="5 8" key="1">
    <citation type="submission" date="2018-01" db="EMBL/GenBank/DDBJ databases">
        <title>Complete genome sequence of Staphylococcus Scheliferi isolated from human.</title>
        <authorList>
            <person name="Abouelkhair M.A."/>
            <person name="Bemis D.A."/>
            <person name="Kania S.A."/>
        </authorList>
    </citation>
    <scope>NUCLEOTIDE SEQUENCE [LARGE SCALE GENOMIC DNA]</scope>
    <source>
        <strain evidence="5 8">ATCC 43808</strain>
    </source>
</reference>
<dbReference type="GeneID" id="93789293"/>
<feature type="binding site" evidence="3">
    <location>
        <position position="124"/>
    </location>
    <ligand>
        <name>substrate</name>
    </ligand>
</feature>
<dbReference type="Proteomes" id="UP000572988">
    <property type="component" value="Unassembled WGS sequence"/>
</dbReference>
<reference evidence="4 7" key="3">
    <citation type="submission" date="2020-11" db="EMBL/GenBank/DDBJ databases">
        <authorList>
            <consortium name="Pathogen Informatics"/>
        </authorList>
    </citation>
    <scope>NUCLEOTIDE SEQUENCE [LARGE SCALE GENOMIC DNA]</scope>
    <source>
        <strain evidence="4 7">NCTC12218</strain>
    </source>
</reference>
<feature type="binding site" evidence="3">
    <location>
        <begin position="84"/>
        <end position="87"/>
    </location>
    <ligand>
        <name>substrate</name>
    </ligand>
</feature>